<dbReference type="OrthoDB" id="3629832at2"/>
<proteinExistence type="predicted"/>
<evidence type="ECO:0000313" key="1">
    <source>
        <dbReference type="EMBL" id="SFQ42528.1"/>
    </source>
</evidence>
<dbReference type="RefSeq" id="WP_092532461.1">
    <property type="nucleotide sequence ID" value="NZ_FOWW01000007.1"/>
</dbReference>
<gene>
    <name evidence="1" type="ORF">SAMN05421810_10798</name>
</gene>
<dbReference type="Proteomes" id="UP000198727">
    <property type="component" value="Unassembled WGS sequence"/>
</dbReference>
<name>A0A1I5YEA2_9PSEU</name>
<organism evidence="1 2">
    <name type="scientific">Amycolatopsis arida</name>
    <dbReference type="NCBI Taxonomy" id="587909"/>
    <lineage>
        <taxon>Bacteria</taxon>
        <taxon>Bacillati</taxon>
        <taxon>Actinomycetota</taxon>
        <taxon>Actinomycetes</taxon>
        <taxon>Pseudonocardiales</taxon>
        <taxon>Pseudonocardiaceae</taxon>
        <taxon>Amycolatopsis</taxon>
    </lineage>
</organism>
<dbReference type="STRING" id="587909.SAMN05421810_10798"/>
<accession>A0A1I5YEA2</accession>
<keyword evidence="2" id="KW-1185">Reference proteome</keyword>
<evidence type="ECO:0000313" key="2">
    <source>
        <dbReference type="Proteomes" id="UP000198727"/>
    </source>
</evidence>
<dbReference type="EMBL" id="FOWW01000007">
    <property type="protein sequence ID" value="SFQ42528.1"/>
    <property type="molecule type" value="Genomic_DNA"/>
</dbReference>
<protein>
    <submittedName>
        <fullName evidence="1">Uncharacterized protein</fullName>
    </submittedName>
</protein>
<sequence>MSLRAEHLRRLLDAGPDARLVLQEGRYEVTDGETAGALSVVTRAGLLDRLGGERPDEGRLEEQAAMLETEISNLGA</sequence>
<dbReference type="AlphaFoldDB" id="A0A1I5YEA2"/>
<reference evidence="2" key="1">
    <citation type="submission" date="2016-10" db="EMBL/GenBank/DDBJ databases">
        <authorList>
            <person name="Varghese N."/>
            <person name="Submissions S."/>
        </authorList>
    </citation>
    <scope>NUCLEOTIDE SEQUENCE [LARGE SCALE GENOMIC DNA]</scope>
    <source>
        <strain evidence="2">CGMCC 4.5579</strain>
    </source>
</reference>